<sequence>MLPSFFLPTSKAETARANPPRLRVQQTYMSSTDCPKNRLLADTYRYFFTDEFKALPHEKKLKAVAEYDALIAKPLTQKLIKATDAFFKASYALRDCYGNTVVAEGSAFVEFLTFVAEKNRKMEELRRVEVEWINAELEEKYTSTVIKLE</sequence>
<dbReference type="AlphaFoldDB" id="A0A3N4I1N6"/>
<keyword evidence="2" id="KW-1185">Reference proteome</keyword>
<dbReference type="EMBL" id="ML119693">
    <property type="protein sequence ID" value="RPA79993.1"/>
    <property type="molecule type" value="Genomic_DNA"/>
</dbReference>
<evidence type="ECO:0000313" key="2">
    <source>
        <dbReference type="Proteomes" id="UP000275078"/>
    </source>
</evidence>
<protein>
    <submittedName>
        <fullName evidence="1">Uncharacterized protein</fullName>
    </submittedName>
</protein>
<reference evidence="1 2" key="1">
    <citation type="journal article" date="2018" name="Nat. Ecol. Evol.">
        <title>Pezizomycetes genomes reveal the molecular basis of ectomycorrhizal truffle lifestyle.</title>
        <authorList>
            <person name="Murat C."/>
            <person name="Payen T."/>
            <person name="Noel B."/>
            <person name="Kuo A."/>
            <person name="Morin E."/>
            <person name="Chen J."/>
            <person name="Kohler A."/>
            <person name="Krizsan K."/>
            <person name="Balestrini R."/>
            <person name="Da Silva C."/>
            <person name="Montanini B."/>
            <person name="Hainaut M."/>
            <person name="Levati E."/>
            <person name="Barry K.W."/>
            <person name="Belfiori B."/>
            <person name="Cichocki N."/>
            <person name="Clum A."/>
            <person name="Dockter R.B."/>
            <person name="Fauchery L."/>
            <person name="Guy J."/>
            <person name="Iotti M."/>
            <person name="Le Tacon F."/>
            <person name="Lindquist E.A."/>
            <person name="Lipzen A."/>
            <person name="Malagnac F."/>
            <person name="Mello A."/>
            <person name="Molinier V."/>
            <person name="Miyauchi S."/>
            <person name="Poulain J."/>
            <person name="Riccioni C."/>
            <person name="Rubini A."/>
            <person name="Sitrit Y."/>
            <person name="Splivallo R."/>
            <person name="Traeger S."/>
            <person name="Wang M."/>
            <person name="Zifcakova L."/>
            <person name="Wipf D."/>
            <person name="Zambonelli A."/>
            <person name="Paolocci F."/>
            <person name="Nowrousian M."/>
            <person name="Ottonello S."/>
            <person name="Baldrian P."/>
            <person name="Spatafora J.W."/>
            <person name="Henrissat B."/>
            <person name="Nagy L.G."/>
            <person name="Aury J.M."/>
            <person name="Wincker P."/>
            <person name="Grigoriev I.V."/>
            <person name="Bonfante P."/>
            <person name="Martin F.M."/>
        </authorList>
    </citation>
    <scope>NUCLEOTIDE SEQUENCE [LARGE SCALE GENOMIC DNA]</scope>
    <source>
        <strain evidence="1 2">RN42</strain>
    </source>
</reference>
<proteinExistence type="predicted"/>
<gene>
    <name evidence="1" type="ORF">BJ508DRAFT_327847</name>
</gene>
<organism evidence="1 2">
    <name type="scientific">Ascobolus immersus RN42</name>
    <dbReference type="NCBI Taxonomy" id="1160509"/>
    <lineage>
        <taxon>Eukaryota</taxon>
        <taxon>Fungi</taxon>
        <taxon>Dikarya</taxon>
        <taxon>Ascomycota</taxon>
        <taxon>Pezizomycotina</taxon>
        <taxon>Pezizomycetes</taxon>
        <taxon>Pezizales</taxon>
        <taxon>Ascobolaceae</taxon>
        <taxon>Ascobolus</taxon>
    </lineage>
</organism>
<accession>A0A3N4I1N6</accession>
<dbReference type="Proteomes" id="UP000275078">
    <property type="component" value="Unassembled WGS sequence"/>
</dbReference>
<name>A0A3N4I1N6_ASCIM</name>
<evidence type="ECO:0000313" key="1">
    <source>
        <dbReference type="EMBL" id="RPA79993.1"/>
    </source>
</evidence>